<proteinExistence type="predicted"/>
<dbReference type="Proteomes" id="UP000198892">
    <property type="component" value="Unassembled WGS sequence"/>
</dbReference>
<evidence type="ECO:0000259" key="1">
    <source>
        <dbReference type="Pfam" id="PF00903"/>
    </source>
</evidence>
<reference evidence="3" key="1">
    <citation type="submission" date="2016-10" db="EMBL/GenBank/DDBJ databases">
        <authorList>
            <person name="Varghese N."/>
            <person name="Submissions S."/>
        </authorList>
    </citation>
    <scope>NUCLEOTIDE SEQUENCE [LARGE SCALE GENOMIC DNA]</scope>
    <source>
        <strain evidence="3">S7</strain>
    </source>
</reference>
<sequence>MNFEVIPFLSLNGEAAAAIAFYEQYLGATVLFKKNYKEMREMNPHFSYEEGQDEYITHSVLEIGANKLMVAEEAMDTSRPWQLGNSSSLCIQSKDKDVITNLYDSLVQHEKVTVLVPLKKNTFSPGYAIVRDPFGIVIQLCVTVHDF</sequence>
<dbReference type="EMBL" id="FOXD01000028">
    <property type="protein sequence ID" value="SFQ31865.1"/>
    <property type="molecule type" value="Genomic_DNA"/>
</dbReference>
<evidence type="ECO:0000313" key="3">
    <source>
        <dbReference type="Proteomes" id="UP000198892"/>
    </source>
</evidence>
<organism evidence="2 3">
    <name type="scientific">Salibacterium halotolerans</name>
    <dbReference type="NCBI Taxonomy" id="1884432"/>
    <lineage>
        <taxon>Bacteria</taxon>
        <taxon>Bacillati</taxon>
        <taxon>Bacillota</taxon>
        <taxon>Bacilli</taxon>
        <taxon>Bacillales</taxon>
        <taxon>Bacillaceae</taxon>
    </lineage>
</organism>
<dbReference type="STRING" id="1884432.SAMN05518683_12837"/>
<gene>
    <name evidence="2" type="ORF">SAMN05518683_12837</name>
</gene>
<dbReference type="Pfam" id="PF00903">
    <property type="entry name" value="Glyoxalase"/>
    <property type="match status" value="1"/>
</dbReference>
<dbReference type="SUPFAM" id="SSF54593">
    <property type="entry name" value="Glyoxalase/Bleomycin resistance protein/Dihydroxybiphenyl dioxygenase"/>
    <property type="match status" value="1"/>
</dbReference>
<dbReference type="RefSeq" id="WP_093339201.1">
    <property type="nucleotide sequence ID" value="NZ_FOXD01000028.1"/>
</dbReference>
<dbReference type="OrthoDB" id="9795306at2"/>
<dbReference type="Gene3D" id="3.10.180.10">
    <property type="entry name" value="2,3-Dihydroxybiphenyl 1,2-Dioxygenase, domain 1"/>
    <property type="match status" value="1"/>
</dbReference>
<evidence type="ECO:0000313" key="2">
    <source>
        <dbReference type="EMBL" id="SFQ31865.1"/>
    </source>
</evidence>
<dbReference type="PANTHER" id="PTHR33990:SF4">
    <property type="entry name" value="PHNB-LIKE DOMAIN-CONTAINING PROTEIN"/>
    <property type="match status" value="1"/>
</dbReference>
<keyword evidence="3" id="KW-1185">Reference proteome</keyword>
<dbReference type="PANTHER" id="PTHR33990">
    <property type="entry name" value="PROTEIN YJDN-RELATED"/>
    <property type="match status" value="1"/>
</dbReference>
<dbReference type="InterPro" id="IPR004360">
    <property type="entry name" value="Glyas_Fos-R_dOase_dom"/>
</dbReference>
<dbReference type="AlphaFoldDB" id="A0A1I5XIQ9"/>
<feature type="domain" description="Glyoxalase/fosfomycin resistance/dioxygenase" evidence="1">
    <location>
        <begin position="13"/>
        <end position="140"/>
    </location>
</feature>
<dbReference type="InterPro" id="IPR029068">
    <property type="entry name" value="Glyas_Bleomycin-R_OHBP_Dase"/>
</dbReference>
<protein>
    <submittedName>
        <fullName evidence="2">PhnB protein</fullName>
    </submittedName>
</protein>
<name>A0A1I5XIQ9_9BACI</name>
<accession>A0A1I5XIQ9</accession>